<reference evidence="14" key="1">
    <citation type="journal article" date="2019" name="Int. J. Syst. Evol. Microbiol.">
        <title>The Global Catalogue of Microorganisms (GCM) 10K type strain sequencing project: providing services to taxonomists for standard genome sequencing and annotation.</title>
        <authorList>
            <consortium name="The Broad Institute Genomics Platform"/>
            <consortium name="The Broad Institute Genome Sequencing Center for Infectious Disease"/>
            <person name="Wu L."/>
            <person name="Ma J."/>
        </authorList>
    </citation>
    <scope>NUCLEOTIDE SEQUENCE [LARGE SCALE GENOMIC DNA]</scope>
    <source>
        <strain evidence="14">CGMCC 1.12477</strain>
    </source>
</reference>
<dbReference type="Proteomes" id="UP001597351">
    <property type="component" value="Unassembled WGS sequence"/>
</dbReference>
<evidence type="ECO:0000256" key="10">
    <source>
        <dbReference type="SAM" id="MobiDB-lite"/>
    </source>
</evidence>
<keyword evidence="14" id="KW-1185">Reference proteome</keyword>
<evidence type="ECO:0000256" key="5">
    <source>
        <dbReference type="ARBA" id="ARBA00023004"/>
    </source>
</evidence>
<keyword evidence="5" id="KW-0408">Iron</keyword>
<evidence type="ECO:0000256" key="3">
    <source>
        <dbReference type="ARBA" id="ARBA00022714"/>
    </source>
</evidence>
<keyword evidence="11" id="KW-0732">Signal</keyword>
<evidence type="ECO:0000313" key="14">
    <source>
        <dbReference type="Proteomes" id="UP001597351"/>
    </source>
</evidence>
<dbReference type="PRINTS" id="PR00162">
    <property type="entry name" value="RIESKE"/>
</dbReference>
<feature type="chain" id="PRO_5046361796" description="Cytochrome bc1 complex Rieske iron-sulfur subunit" evidence="11">
    <location>
        <begin position="27"/>
        <end position="140"/>
    </location>
</feature>
<evidence type="ECO:0000256" key="9">
    <source>
        <dbReference type="ARBA" id="ARBA00034078"/>
    </source>
</evidence>
<dbReference type="EMBL" id="JBHUGD010000004">
    <property type="protein sequence ID" value="MFD1948848.1"/>
    <property type="molecule type" value="Genomic_DNA"/>
</dbReference>
<dbReference type="CDD" id="cd03467">
    <property type="entry name" value="Rieske"/>
    <property type="match status" value="1"/>
</dbReference>
<dbReference type="InterPro" id="IPR036922">
    <property type="entry name" value="Rieske_2Fe-2S_sf"/>
</dbReference>
<dbReference type="InterPro" id="IPR017941">
    <property type="entry name" value="Rieske_2Fe-2S"/>
</dbReference>
<feature type="signal peptide" evidence="11">
    <location>
        <begin position="1"/>
        <end position="26"/>
    </location>
</feature>
<dbReference type="RefSeq" id="WP_343921587.1">
    <property type="nucleotide sequence ID" value="NZ_BAAAJT010000003.1"/>
</dbReference>
<evidence type="ECO:0000259" key="12">
    <source>
        <dbReference type="PROSITE" id="PS51296"/>
    </source>
</evidence>
<comment type="caution">
    <text evidence="13">The sequence shown here is derived from an EMBL/GenBank/DDBJ whole genome shotgun (WGS) entry which is preliminary data.</text>
</comment>
<dbReference type="Gene3D" id="2.102.10.10">
    <property type="entry name" value="Rieske [2Fe-2S] iron-sulphur domain"/>
    <property type="match status" value="1"/>
</dbReference>
<sequence length="140" mass="13620">MTTHGLGRRHAIAGAAGLGLGLPVLAACGSDDETASEGGGSPAGSGEVLGATSDVPVGGGTVFADQEVVVTQPSEGDFKAFTAVCTHQGCLVGQVDGDQIQCPCHGSVFSAADGSVVEGPATAPLEAVEISVEADEITLA</sequence>
<comment type="cofactor">
    <cofactor evidence="9">
        <name>[2Fe-2S] cluster</name>
        <dbReference type="ChEBI" id="CHEBI:190135"/>
    </cofactor>
</comment>
<name>A0ABW4TUF4_9ACTN</name>
<organism evidence="13 14">
    <name type="scientific">Nocardioides aestuarii</name>
    <dbReference type="NCBI Taxonomy" id="252231"/>
    <lineage>
        <taxon>Bacteria</taxon>
        <taxon>Bacillati</taxon>
        <taxon>Actinomycetota</taxon>
        <taxon>Actinomycetes</taxon>
        <taxon>Propionibacteriales</taxon>
        <taxon>Nocardioidaceae</taxon>
        <taxon>Nocardioides</taxon>
    </lineage>
</organism>
<evidence type="ECO:0000256" key="1">
    <source>
        <dbReference type="ARBA" id="ARBA00002494"/>
    </source>
</evidence>
<dbReference type="InterPro" id="IPR005805">
    <property type="entry name" value="Rieske_Fe-S_prot_C"/>
</dbReference>
<keyword evidence="6" id="KW-0411">Iron-sulfur</keyword>
<keyword evidence="3" id="KW-0001">2Fe-2S</keyword>
<comment type="function">
    <text evidence="1">Iron-sulfur subunit of the cytochrome bc1 complex, an essential component of the respiratory electron transport chain required for ATP synthesis. The bc1 complex catalyzes the oxidation of menaquinol and the reduction of cytochrome c in the respiratory chain. The bc1 complex operates through a Q-cycle mechanism that couples electron transfer to generation of the proton gradient that drives ATP synthesis.</text>
</comment>
<proteinExistence type="predicted"/>
<evidence type="ECO:0000256" key="2">
    <source>
        <dbReference type="ARBA" id="ARBA00015816"/>
    </source>
</evidence>
<dbReference type="InterPro" id="IPR014349">
    <property type="entry name" value="Rieske_Fe-S_prot"/>
</dbReference>
<evidence type="ECO:0000256" key="11">
    <source>
        <dbReference type="SAM" id="SignalP"/>
    </source>
</evidence>
<dbReference type="PANTHER" id="PTHR10134">
    <property type="entry name" value="CYTOCHROME B-C1 COMPLEX SUBUNIT RIESKE, MITOCHONDRIAL"/>
    <property type="match status" value="1"/>
</dbReference>
<keyword evidence="7" id="KW-1015">Disulfide bond</keyword>
<feature type="region of interest" description="Disordered" evidence="10">
    <location>
        <begin position="31"/>
        <end position="53"/>
    </location>
</feature>
<keyword evidence="4" id="KW-0479">Metal-binding</keyword>
<evidence type="ECO:0000256" key="6">
    <source>
        <dbReference type="ARBA" id="ARBA00023014"/>
    </source>
</evidence>
<protein>
    <recommendedName>
        <fullName evidence="2">Cytochrome bc1 complex Rieske iron-sulfur subunit</fullName>
    </recommendedName>
    <alternativeName>
        <fullName evidence="8">Cytochrome bc1 reductase complex subunit QcrA</fullName>
    </alternativeName>
</protein>
<gene>
    <name evidence="13" type="ORF">ACFSDE_18745</name>
</gene>
<evidence type="ECO:0000256" key="8">
    <source>
        <dbReference type="ARBA" id="ARBA00029586"/>
    </source>
</evidence>
<dbReference type="Pfam" id="PF00355">
    <property type="entry name" value="Rieske"/>
    <property type="match status" value="1"/>
</dbReference>
<evidence type="ECO:0000313" key="13">
    <source>
        <dbReference type="EMBL" id="MFD1948848.1"/>
    </source>
</evidence>
<accession>A0ABW4TUF4</accession>
<evidence type="ECO:0000256" key="7">
    <source>
        <dbReference type="ARBA" id="ARBA00023157"/>
    </source>
</evidence>
<feature type="domain" description="Rieske" evidence="12">
    <location>
        <begin position="47"/>
        <end position="139"/>
    </location>
</feature>
<evidence type="ECO:0000256" key="4">
    <source>
        <dbReference type="ARBA" id="ARBA00022723"/>
    </source>
</evidence>
<dbReference type="SUPFAM" id="SSF50022">
    <property type="entry name" value="ISP domain"/>
    <property type="match status" value="1"/>
</dbReference>
<dbReference type="PROSITE" id="PS51296">
    <property type="entry name" value="RIESKE"/>
    <property type="match status" value="1"/>
</dbReference>